<evidence type="ECO:0000313" key="1">
    <source>
        <dbReference type="EMBL" id="GAA4349230.1"/>
    </source>
</evidence>
<accession>A0ABP8I1K1</accession>
<reference evidence="2" key="1">
    <citation type="journal article" date="2019" name="Int. J. Syst. Evol. Microbiol.">
        <title>The Global Catalogue of Microorganisms (GCM) 10K type strain sequencing project: providing services to taxonomists for standard genome sequencing and annotation.</title>
        <authorList>
            <consortium name="The Broad Institute Genomics Platform"/>
            <consortium name="The Broad Institute Genome Sequencing Center for Infectious Disease"/>
            <person name="Wu L."/>
            <person name="Ma J."/>
        </authorList>
    </citation>
    <scope>NUCLEOTIDE SEQUENCE [LARGE SCALE GENOMIC DNA]</scope>
    <source>
        <strain evidence="2">JCM 17804</strain>
    </source>
</reference>
<dbReference type="RefSeq" id="WP_345539616.1">
    <property type="nucleotide sequence ID" value="NZ_BAABGJ010000058.1"/>
</dbReference>
<protein>
    <submittedName>
        <fullName evidence="1">Uncharacterized protein</fullName>
    </submittedName>
</protein>
<dbReference type="Proteomes" id="UP001500975">
    <property type="component" value="Unassembled WGS sequence"/>
</dbReference>
<gene>
    <name evidence="1" type="ORF">GCM10023165_35830</name>
</gene>
<organism evidence="1 2">
    <name type="scientific">Variovorax defluvii</name>
    <dbReference type="NCBI Taxonomy" id="913761"/>
    <lineage>
        <taxon>Bacteria</taxon>
        <taxon>Pseudomonadati</taxon>
        <taxon>Pseudomonadota</taxon>
        <taxon>Betaproteobacteria</taxon>
        <taxon>Burkholderiales</taxon>
        <taxon>Comamonadaceae</taxon>
        <taxon>Variovorax</taxon>
    </lineage>
</organism>
<sequence length="77" mass="8906">MTRFTVSVGDDPEHEDLTAEIYYDDAYVAMVSQEAGFDNAIIEIQPGPDLGRWSFPMSEFIQALDHARQRLWELRRS</sequence>
<evidence type="ECO:0000313" key="2">
    <source>
        <dbReference type="Proteomes" id="UP001500975"/>
    </source>
</evidence>
<name>A0ABP8I1K1_9BURK</name>
<comment type="caution">
    <text evidence="1">The sequence shown here is derived from an EMBL/GenBank/DDBJ whole genome shotgun (WGS) entry which is preliminary data.</text>
</comment>
<proteinExistence type="predicted"/>
<dbReference type="EMBL" id="BAABGJ010000058">
    <property type="protein sequence ID" value="GAA4349230.1"/>
    <property type="molecule type" value="Genomic_DNA"/>
</dbReference>
<keyword evidence="2" id="KW-1185">Reference proteome</keyword>